<dbReference type="Pfam" id="PF00970">
    <property type="entry name" value="FAD_binding_6"/>
    <property type="match status" value="1"/>
</dbReference>
<dbReference type="InterPro" id="IPR008333">
    <property type="entry name" value="Cbr1-like_FAD-bd_dom"/>
</dbReference>
<name>A0A251XFH7_CLAMM</name>
<keyword evidence="2" id="KW-0408">Iron</keyword>
<dbReference type="PANTHER" id="PTHR47354">
    <property type="entry name" value="NADH OXIDOREDUCTASE HCR"/>
    <property type="match status" value="1"/>
</dbReference>
<gene>
    <name evidence="6" type="primary">hmp</name>
    <name evidence="6" type="ORF">CMMCAS07_12985</name>
</gene>
<proteinExistence type="predicted"/>
<evidence type="ECO:0000313" key="7">
    <source>
        <dbReference type="Proteomes" id="UP000195062"/>
    </source>
</evidence>
<feature type="domain" description="FAD-binding FR-type" evidence="5">
    <location>
        <begin position="32"/>
        <end position="133"/>
    </location>
</feature>
<dbReference type="InterPro" id="IPR012545">
    <property type="entry name" value="DUF1697"/>
</dbReference>
<dbReference type="Gene3D" id="3.40.50.80">
    <property type="entry name" value="Nucleotide-binding domain of ferredoxin-NADP reductase (FNR) module"/>
    <property type="match status" value="1"/>
</dbReference>
<dbReference type="Proteomes" id="UP000195062">
    <property type="component" value="Unassembled WGS sequence"/>
</dbReference>
<accession>A0A251XFH7</accession>
<keyword evidence="7" id="KW-1185">Reference proteome</keyword>
<dbReference type="Gene3D" id="2.40.30.10">
    <property type="entry name" value="Translation factors"/>
    <property type="match status" value="1"/>
</dbReference>
<dbReference type="SUPFAM" id="SSF63380">
    <property type="entry name" value="Riboflavin synthase domain-like"/>
    <property type="match status" value="1"/>
</dbReference>
<dbReference type="EMBL" id="MDHH01000003">
    <property type="protein sequence ID" value="OUE01216.1"/>
    <property type="molecule type" value="Genomic_DNA"/>
</dbReference>
<evidence type="ECO:0000259" key="5">
    <source>
        <dbReference type="PROSITE" id="PS51384"/>
    </source>
</evidence>
<evidence type="ECO:0000256" key="4">
    <source>
        <dbReference type="SAM" id="MobiDB-lite"/>
    </source>
</evidence>
<comment type="cofactor">
    <cofactor evidence="1">
        <name>FAD</name>
        <dbReference type="ChEBI" id="CHEBI:57692"/>
    </cofactor>
</comment>
<keyword evidence="3" id="KW-0411">Iron-sulfur</keyword>
<dbReference type="PRINTS" id="PR00410">
    <property type="entry name" value="PHEHYDRXLASE"/>
</dbReference>
<dbReference type="InterPro" id="IPR017927">
    <property type="entry name" value="FAD-bd_FR_type"/>
</dbReference>
<dbReference type="SUPFAM" id="SSF160379">
    <property type="entry name" value="SP0830-like"/>
    <property type="match status" value="1"/>
</dbReference>
<reference evidence="6 7" key="1">
    <citation type="submission" date="2016-08" db="EMBL/GenBank/DDBJ databases">
        <title>Genome sequence of Clavibacter michiganensis subsp. michiganensis strain CASJ007.</title>
        <authorList>
            <person name="Thapa S.P."/>
            <person name="Coaker G."/>
        </authorList>
    </citation>
    <scope>NUCLEOTIDE SEQUENCE [LARGE SCALE GENOMIC DNA]</scope>
    <source>
        <strain evidence="6">CASJ007</strain>
    </source>
</reference>
<organism evidence="6 7">
    <name type="scientific">Clavibacter michiganensis subsp. michiganensis</name>
    <dbReference type="NCBI Taxonomy" id="33013"/>
    <lineage>
        <taxon>Bacteria</taxon>
        <taxon>Bacillati</taxon>
        <taxon>Actinomycetota</taxon>
        <taxon>Actinomycetes</taxon>
        <taxon>Micrococcales</taxon>
        <taxon>Microbacteriaceae</taxon>
        <taxon>Clavibacter</taxon>
    </lineage>
</organism>
<dbReference type="InterPro" id="IPR017938">
    <property type="entry name" value="Riboflavin_synthase-like_b-brl"/>
</dbReference>
<dbReference type="InterPro" id="IPR050415">
    <property type="entry name" value="MRET"/>
</dbReference>
<dbReference type="GO" id="GO:0051537">
    <property type="term" value="F:2 iron, 2 sulfur cluster binding"/>
    <property type="evidence" value="ECO:0007669"/>
    <property type="project" value="UniProtKB-KW"/>
</dbReference>
<dbReference type="AlphaFoldDB" id="A0A251XFH7"/>
<dbReference type="PROSITE" id="PS51384">
    <property type="entry name" value="FAD_FR"/>
    <property type="match status" value="1"/>
</dbReference>
<sequence length="457" mass="47364">MARAALPGRPLSAAAPGTGPAREPAGPASVGGEWRTATITALEHPTPTTVLLRFDVPDRIPHLPGQHCVVRLRAEDGYTAQRSYSILSAPHEEGIELLMERYEDGEVSGFFADVARVGDEIEMRLPIGGFFVWDGATPAVALGGGTGAVPLVSMVRHARHLGVPHLVRVAVSARTAADVPCRAELEDAGALVATTRERHGARGFGRLRAEEVQGLAEGARVALVCGSTAFAGGATRLLLDAGVGRDAIRIEQFGPSGSDGGVPPGHTGADGDGAAGSGCRMERSVVLLRGINVGRAKQVPMAQLTAALDGLGYLRVRTHLRSGNAVVDHERPSGRGAAVAIEDAVRLATGVTADVHLVPADDFRRIAAGVPFGAVADDPSRLLVSFLDRPLDPLPAPPPAVDIAPDLVAVARDAVYSWHPDGVSASRVPPAFWRGLGASVTARNARTVAALVALLDA</sequence>
<dbReference type="SUPFAM" id="SSF52343">
    <property type="entry name" value="Ferredoxin reductase-like, C-terminal NADP-linked domain"/>
    <property type="match status" value="1"/>
</dbReference>
<evidence type="ECO:0000256" key="1">
    <source>
        <dbReference type="ARBA" id="ARBA00001974"/>
    </source>
</evidence>
<dbReference type="PANTHER" id="PTHR47354:SF5">
    <property type="entry name" value="PROTEIN RFBI"/>
    <property type="match status" value="1"/>
</dbReference>
<keyword evidence="2" id="KW-0479">Metal-binding</keyword>
<evidence type="ECO:0000256" key="3">
    <source>
        <dbReference type="ARBA" id="ARBA00023014"/>
    </source>
</evidence>
<feature type="compositionally biased region" description="Gly residues" evidence="4">
    <location>
        <begin position="257"/>
        <end position="276"/>
    </location>
</feature>
<keyword evidence="2" id="KW-0001">2Fe-2S</keyword>
<feature type="region of interest" description="Disordered" evidence="4">
    <location>
        <begin position="1"/>
        <end position="31"/>
    </location>
</feature>
<dbReference type="InterPro" id="IPR039261">
    <property type="entry name" value="FNR_nucleotide-bd"/>
</dbReference>
<dbReference type="Gene3D" id="3.30.70.1280">
    <property type="entry name" value="SP0830-like domains"/>
    <property type="match status" value="1"/>
</dbReference>
<dbReference type="GO" id="GO:0016491">
    <property type="term" value="F:oxidoreductase activity"/>
    <property type="evidence" value="ECO:0007669"/>
    <property type="project" value="InterPro"/>
</dbReference>
<feature type="region of interest" description="Disordered" evidence="4">
    <location>
        <begin position="253"/>
        <end position="276"/>
    </location>
</feature>
<comment type="caution">
    <text evidence="6">The sequence shown here is derived from an EMBL/GenBank/DDBJ whole genome shotgun (WGS) entry which is preliminary data.</text>
</comment>
<evidence type="ECO:0000256" key="2">
    <source>
        <dbReference type="ARBA" id="ARBA00022714"/>
    </source>
</evidence>
<evidence type="ECO:0000313" key="6">
    <source>
        <dbReference type="EMBL" id="OUE01216.1"/>
    </source>
</evidence>
<dbReference type="Pfam" id="PF08002">
    <property type="entry name" value="DUF1697"/>
    <property type="match status" value="1"/>
</dbReference>
<protein>
    <submittedName>
        <fullName evidence="6">Flavohemoprotein</fullName>
    </submittedName>
</protein>